<evidence type="ECO:0000313" key="6">
    <source>
        <dbReference type="EMBL" id="PMD60647.1"/>
    </source>
</evidence>
<dbReference type="Gene3D" id="3.40.1090.10">
    <property type="entry name" value="Cytosolic phospholipase A2 catalytic domain"/>
    <property type="match status" value="1"/>
</dbReference>
<gene>
    <name evidence="6" type="ORF">K444DRAFT_642900</name>
</gene>
<proteinExistence type="predicted"/>
<feature type="active site" description="Proton acceptor" evidence="4">
    <location>
        <position position="205"/>
    </location>
</feature>
<dbReference type="EMBL" id="KZ613788">
    <property type="protein sequence ID" value="PMD60647.1"/>
    <property type="molecule type" value="Genomic_DNA"/>
</dbReference>
<feature type="active site" description="Nucleophile" evidence="4">
    <location>
        <position position="57"/>
    </location>
</feature>
<dbReference type="PANTHER" id="PTHR24185:SF1">
    <property type="entry name" value="CALCIUM-INDEPENDENT PHOSPHOLIPASE A2-GAMMA"/>
    <property type="match status" value="1"/>
</dbReference>
<sequence>MATSQRRLHLLSLDGGGIRGLSSISILKHIMKGINADRQVGDKLQPWEVFDMIGGTSTGGLIAVMIGRLRMTLDQCEEAYLDLGKRIFQRKYNPVDIPHRIKNFWDAGEKFSGEELEAAIKEIITKGGHLPEDATLKDDDPACKVFVCTVQASDSKAHALRSYETKIYDAQYPVCKIWEACRATSAATTFFDPIEIGSKKVKYIDGGIKSNNPISMVHFEASIIWPNRINDALVISIGTGSAPGPKFEGNIISIIKALREIVTASDDAANAFEDSHESMARSDLYFRFTVHQKLADIGLEEWDATGDVEAATASYMTLAETRRKCDRCIQKIIVFLESLLGKENMD</sequence>
<organism evidence="6 7">
    <name type="scientific">Hyaloscypha bicolor E</name>
    <dbReference type="NCBI Taxonomy" id="1095630"/>
    <lineage>
        <taxon>Eukaryota</taxon>
        <taxon>Fungi</taxon>
        <taxon>Dikarya</taxon>
        <taxon>Ascomycota</taxon>
        <taxon>Pezizomycotina</taxon>
        <taxon>Leotiomycetes</taxon>
        <taxon>Helotiales</taxon>
        <taxon>Hyaloscyphaceae</taxon>
        <taxon>Hyaloscypha</taxon>
        <taxon>Hyaloscypha bicolor</taxon>
    </lineage>
</organism>
<dbReference type="GO" id="GO:0019369">
    <property type="term" value="P:arachidonate metabolic process"/>
    <property type="evidence" value="ECO:0007669"/>
    <property type="project" value="TreeGrafter"/>
</dbReference>
<dbReference type="Proteomes" id="UP000235371">
    <property type="component" value="Unassembled WGS sequence"/>
</dbReference>
<dbReference type="CDD" id="cd07216">
    <property type="entry name" value="Pat17_PNPLA8_PNPLA9_like3"/>
    <property type="match status" value="1"/>
</dbReference>
<accession>A0A2J6TC92</accession>
<evidence type="ECO:0000256" key="2">
    <source>
        <dbReference type="ARBA" id="ARBA00022963"/>
    </source>
</evidence>
<reference evidence="6 7" key="1">
    <citation type="submission" date="2016-04" db="EMBL/GenBank/DDBJ databases">
        <title>A degradative enzymes factory behind the ericoid mycorrhizal symbiosis.</title>
        <authorList>
            <consortium name="DOE Joint Genome Institute"/>
            <person name="Martino E."/>
            <person name="Morin E."/>
            <person name="Grelet G."/>
            <person name="Kuo A."/>
            <person name="Kohler A."/>
            <person name="Daghino S."/>
            <person name="Barry K."/>
            <person name="Choi C."/>
            <person name="Cichocki N."/>
            <person name="Clum A."/>
            <person name="Copeland A."/>
            <person name="Hainaut M."/>
            <person name="Haridas S."/>
            <person name="Labutti K."/>
            <person name="Lindquist E."/>
            <person name="Lipzen A."/>
            <person name="Khouja H.-R."/>
            <person name="Murat C."/>
            <person name="Ohm R."/>
            <person name="Olson A."/>
            <person name="Spatafora J."/>
            <person name="Veneault-Fourrey C."/>
            <person name="Henrissat B."/>
            <person name="Grigoriev I."/>
            <person name="Martin F."/>
            <person name="Perotto S."/>
        </authorList>
    </citation>
    <scope>NUCLEOTIDE SEQUENCE [LARGE SCALE GENOMIC DNA]</scope>
    <source>
        <strain evidence="6 7">E</strain>
    </source>
</reference>
<dbReference type="Pfam" id="PF01734">
    <property type="entry name" value="Patatin"/>
    <property type="match status" value="1"/>
</dbReference>
<keyword evidence="2 4" id="KW-0442">Lipid degradation</keyword>
<feature type="short sequence motif" description="DGA/G" evidence="4">
    <location>
        <begin position="205"/>
        <end position="207"/>
    </location>
</feature>
<dbReference type="InParanoid" id="A0A2J6TC92"/>
<dbReference type="PROSITE" id="PS51635">
    <property type="entry name" value="PNPLA"/>
    <property type="match status" value="1"/>
</dbReference>
<dbReference type="InterPro" id="IPR002641">
    <property type="entry name" value="PNPLA_dom"/>
</dbReference>
<evidence type="ECO:0000259" key="5">
    <source>
        <dbReference type="PROSITE" id="PS51635"/>
    </source>
</evidence>
<evidence type="ECO:0000256" key="1">
    <source>
        <dbReference type="ARBA" id="ARBA00022801"/>
    </source>
</evidence>
<dbReference type="InterPro" id="IPR016035">
    <property type="entry name" value="Acyl_Trfase/lysoPLipase"/>
</dbReference>
<evidence type="ECO:0000313" key="7">
    <source>
        <dbReference type="Proteomes" id="UP000235371"/>
    </source>
</evidence>
<dbReference type="SUPFAM" id="SSF52151">
    <property type="entry name" value="FabD/lysophospholipase-like"/>
    <property type="match status" value="1"/>
</dbReference>
<feature type="short sequence motif" description="GXSXG" evidence="4">
    <location>
        <begin position="55"/>
        <end position="59"/>
    </location>
</feature>
<dbReference type="GO" id="GO:0047499">
    <property type="term" value="F:calcium-independent phospholipase A2 activity"/>
    <property type="evidence" value="ECO:0007669"/>
    <property type="project" value="TreeGrafter"/>
</dbReference>
<dbReference type="AlphaFoldDB" id="A0A2J6TC92"/>
<dbReference type="GO" id="GO:0046486">
    <property type="term" value="P:glycerolipid metabolic process"/>
    <property type="evidence" value="ECO:0007669"/>
    <property type="project" value="UniProtKB-ARBA"/>
</dbReference>
<protein>
    <submittedName>
        <fullName evidence="6">FabD/lysophospholipase-like protein</fullName>
    </submittedName>
</protein>
<feature type="short sequence motif" description="GXGXXG" evidence="4">
    <location>
        <begin position="15"/>
        <end position="20"/>
    </location>
</feature>
<dbReference type="PANTHER" id="PTHR24185">
    <property type="entry name" value="CALCIUM-INDEPENDENT PHOSPHOLIPASE A2-GAMMA"/>
    <property type="match status" value="1"/>
</dbReference>
<dbReference type="GO" id="GO:0016042">
    <property type="term" value="P:lipid catabolic process"/>
    <property type="evidence" value="ECO:0007669"/>
    <property type="project" value="UniProtKB-UniRule"/>
</dbReference>
<name>A0A2J6TC92_9HELO</name>
<dbReference type="GO" id="GO:0016020">
    <property type="term" value="C:membrane"/>
    <property type="evidence" value="ECO:0007669"/>
    <property type="project" value="TreeGrafter"/>
</dbReference>
<dbReference type="OrthoDB" id="1658288at2759"/>
<keyword evidence="1 4" id="KW-0378">Hydrolase</keyword>
<dbReference type="GeneID" id="36592868"/>
<evidence type="ECO:0000256" key="4">
    <source>
        <dbReference type="PROSITE-ProRule" id="PRU01161"/>
    </source>
</evidence>
<dbReference type="RefSeq" id="XP_024737551.1">
    <property type="nucleotide sequence ID" value="XM_024884791.1"/>
</dbReference>
<evidence type="ECO:0000256" key="3">
    <source>
        <dbReference type="ARBA" id="ARBA00023098"/>
    </source>
</evidence>
<keyword evidence="7" id="KW-1185">Reference proteome</keyword>
<keyword evidence="3 4" id="KW-0443">Lipid metabolism</keyword>
<feature type="domain" description="PNPLA" evidence="5">
    <location>
        <begin position="11"/>
        <end position="218"/>
    </location>
</feature>